<protein>
    <submittedName>
        <fullName evidence="2">Uncharacterized protein</fullName>
    </submittedName>
</protein>
<dbReference type="Proteomes" id="UP000243096">
    <property type="component" value="Unassembled WGS sequence"/>
</dbReference>
<evidence type="ECO:0000256" key="1">
    <source>
        <dbReference type="SAM" id="MobiDB-lite"/>
    </source>
</evidence>
<dbReference type="AlphaFoldDB" id="A0A2P5KEB2"/>
<feature type="region of interest" description="Disordered" evidence="1">
    <location>
        <begin position="1"/>
        <end position="32"/>
    </location>
</feature>
<feature type="compositionally biased region" description="Polar residues" evidence="1">
    <location>
        <begin position="1"/>
        <end position="11"/>
    </location>
</feature>
<organism evidence="2 3">
    <name type="scientific">Mycetohabitans endofungorum</name>
    <dbReference type="NCBI Taxonomy" id="417203"/>
    <lineage>
        <taxon>Bacteria</taxon>
        <taxon>Pseudomonadati</taxon>
        <taxon>Pseudomonadota</taxon>
        <taxon>Betaproteobacteria</taxon>
        <taxon>Burkholderiales</taxon>
        <taxon>Burkholderiaceae</taxon>
        <taxon>Mycetohabitans</taxon>
    </lineage>
</organism>
<dbReference type="EMBL" id="PRDW01000001">
    <property type="protein sequence ID" value="PPB85038.1"/>
    <property type="molecule type" value="Genomic_DNA"/>
</dbReference>
<dbReference type="RefSeq" id="WP_146063945.1">
    <property type="nucleotide sequence ID" value="NZ_CP062178.1"/>
</dbReference>
<name>A0A2P5KEB2_9BURK</name>
<gene>
    <name evidence="2" type="ORF">B0O95_101122</name>
</gene>
<dbReference type="Gene3D" id="3.90.176.10">
    <property type="entry name" value="Toxin ADP-ribosyltransferase, Chain A, domain 1"/>
    <property type="match status" value="1"/>
</dbReference>
<proteinExistence type="predicted"/>
<sequence length="415" mass="46655">MLNFQIGQQPVLTHENNDTLEQASEPNKESAPRRIVASAIHAGELDKLRTSRVTQSSNLVAKKPTATHRPMRISPGALGHIIQLDQACYGSRAWRKYVQSTDISVLLTETFIAARPHQPMTACIDLCNPQNISEFNVEYQFPRRDKKIFRNMAVACDHYNIPLHDPNALQARLENILFPEKWHVGTNENPSTSEEYEDRFSEAVDHLEQDAEALKALEHWTAGDNDYTEELNSALTHYAQTGQRISIKDPTNHEAGLDMYEEEKKLRAALDQLPTCKTRTLRFSLLDDAKGISEHLSKYTPGTTATSYPRFMSTTSELHPELGAADTLQMEDSTVHICEFNGISGKPLLFLNPHDEREREVLYHNHSVFLLVATAHATPSESVAANRIASIYAEVKGNPMDANNIHTGEQALYML</sequence>
<accession>A0A2P5KEB2</accession>
<evidence type="ECO:0000313" key="2">
    <source>
        <dbReference type="EMBL" id="PPB85038.1"/>
    </source>
</evidence>
<comment type="caution">
    <text evidence="2">The sequence shown here is derived from an EMBL/GenBank/DDBJ whole genome shotgun (WGS) entry which is preliminary data.</text>
</comment>
<keyword evidence="3" id="KW-1185">Reference proteome</keyword>
<evidence type="ECO:0000313" key="3">
    <source>
        <dbReference type="Proteomes" id="UP000243096"/>
    </source>
</evidence>
<reference evidence="2 3" key="1">
    <citation type="submission" date="2018-01" db="EMBL/GenBank/DDBJ databases">
        <title>Genomic Encyclopedia of Type Strains, Phase III (KMG-III): the genomes of soil and plant-associated and newly described type strains.</title>
        <authorList>
            <person name="Whitman W."/>
        </authorList>
    </citation>
    <scope>NUCLEOTIDE SEQUENCE [LARGE SCALE GENOMIC DNA]</scope>
    <source>
        <strain evidence="2 3">HKI456</strain>
    </source>
</reference>